<gene>
    <name evidence="1" type="ORF">EDS130_LOCUS42590</name>
</gene>
<protein>
    <submittedName>
        <fullName evidence="1">Uncharacterized protein</fullName>
    </submittedName>
</protein>
<evidence type="ECO:0000313" key="2">
    <source>
        <dbReference type="Proteomes" id="UP000663852"/>
    </source>
</evidence>
<dbReference type="AlphaFoldDB" id="A0A815TD00"/>
<dbReference type="EMBL" id="CAJNOJ010000632">
    <property type="protein sequence ID" value="CAF1500325.1"/>
    <property type="molecule type" value="Genomic_DNA"/>
</dbReference>
<dbReference type="Proteomes" id="UP000663852">
    <property type="component" value="Unassembled WGS sequence"/>
</dbReference>
<evidence type="ECO:0000313" key="1">
    <source>
        <dbReference type="EMBL" id="CAF1500325.1"/>
    </source>
</evidence>
<organism evidence="1 2">
    <name type="scientific">Adineta ricciae</name>
    <name type="common">Rotifer</name>
    <dbReference type="NCBI Taxonomy" id="249248"/>
    <lineage>
        <taxon>Eukaryota</taxon>
        <taxon>Metazoa</taxon>
        <taxon>Spiralia</taxon>
        <taxon>Gnathifera</taxon>
        <taxon>Rotifera</taxon>
        <taxon>Eurotatoria</taxon>
        <taxon>Bdelloidea</taxon>
        <taxon>Adinetida</taxon>
        <taxon>Adinetidae</taxon>
        <taxon>Adineta</taxon>
    </lineage>
</organism>
<reference evidence="1" key="1">
    <citation type="submission" date="2021-02" db="EMBL/GenBank/DDBJ databases">
        <authorList>
            <person name="Nowell W R."/>
        </authorList>
    </citation>
    <scope>NUCLEOTIDE SEQUENCE</scope>
</reference>
<name>A0A815TD00_ADIRI</name>
<comment type="caution">
    <text evidence="1">The sequence shown here is derived from an EMBL/GenBank/DDBJ whole genome shotgun (WGS) entry which is preliminary data.</text>
</comment>
<accession>A0A815TD00</accession>
<proteinExistence type="predicted"/>
<sequence>MPQKSKRRSQSAAAIKSRWAKKNVDLLDDGFVPDIPTDLHDSNENNKENNCLKNKMSVLDIGNLFEALSEETSIRPLSVLVYLSSVYFGISWRDIDLFLKAIGGLTAKTCNKWSTDIIEQDLEEFLQDNRGGKDEESFYDTYPELENLAKLYVLNGCKRKSASFTCSELASYVDDEYYKLTGEAGHERPDVVDAPTKFVNNFLTYQDKCYRVEEGKDPRWNIPKKSQTILIFHDESCFRSGETAAKRWFYSDDTISFFNKGRGRSLMVSDFLIAHPENPFFQLSQDEWAAAVKKHPELLEDDAIQYIERSASGSIQVGYGGYFDKDAIINRFTRLFKMLPLKKAYANHKFHVIADSARTHSAKQYSVEDFGMKPGTRCSTEKIFYRDKHGKALTIDCFFTTGVNKGQSKGLLNLAKELDIDIPQKVKLEELKRLLNLHEAFKNVSKSEIAAKIGRILNTKQAKNDFDGISH</sequence>